<sequence>MKSDSRAHEHSPGWLWPVADPSLDAIHTSFGLPHSQFSVDNSLALNHLAEAQQLSSPSPQLNNFSMTNSPHPRLPRRLSYSQSHAPTSSPLVFNNVSSAFSPPSASRIDPLLVLTALPA</sequence>
<organism evidence="2 3">
    <name type="scientific">Piloderma croceum (strain F 1598)</name>
    <dbReference type="NCBI Taxonomy" id="765440"/>
    <lineage>
        <taxon>Eukaryota</taxon>
        <taxon>Fungi</taxon>
        <taxon>Dikarya</taxon>
        <taxon>Basidiomycota</taxon>
        <taxon>Agaricomycotina</taxon>
        <taxon>Agaricomycetes</taxon>
        <taxon>Agaricomycetidae</taxon>
        <taxon>Atheliales</taxon>
        <taxon>Atheliaceae</taxon>
        <taxon>Piloderma</taxon>
    </lineage>
</organism>
<dbReference type="HOGENOM" id="CLU_2062361_0_0_1"/>
<dbReference type="EMBL" id="KN833002">
    <property type="protein sequence ID" value="KIM80849.1"/>
    <property type="molecule type" value="Genomic_DNA"/>
</dbReference>
<proteinExistence type="predicted"/>
<dbReference type="AlphaFoldDB" id="A0A0C3FM50"/>
<evidence type="ECO:0000313" key="2">
    <source>
        <dbReference type="EMBL" id="KIM80849.1"/>
    </source>
</evidence>
<reference evidence="3" key="2">
    <citation type="submission" date="2015-01" db="EMBL/GenBank/DDBJ databases">
        <title>Evolutionary Origins and Diversification of the Mycorrhizal Mutualists.</title>
        <authorList>
            <consortium name="DOE Joint Genome Institute"/>
            <consortium name="Mycorrhizal Genomics Consortium"/>
            <person name="Kohler A."/>
            <person name="Kuo A."/>
            <person name="Nagy L.G."/>
            <person name="Floudas D."/>
            <person name="Copeland A."/>
            <person name="Barry K.W."/>
            <person name="Cichocki N."/>
            <person name="Veneault-Fourrey C."/>
            <person name="LaButti K."/>
            <person name="Lindquist E.A."/>
            <person name="Lipzen A."/>
            <person name="Lundell T."/>
            <person name="Morin E."/>
            <person name="Murat C."/>
            <person name="Riley R."/>
            <person name="Ohm R."/>
            <person name="Sun H."/>
            <person name="Tunlid A."/>
            <person name="Henrissat B."/>
            <person name="Grigoriev I.V."/>
            <person name="Hibbett D.S."/>
            <person name="Martin F."/>
        </authorList>
    </citation>
    <scope>NUCLEOTIDE SEQUENCE [LARGE SCALE GENOMIC DNA]</scope>
    <source>
        <strain evidence="3">F 1598</strain>
    </source>
</reference>
<gene>
    <name evidence="2" type="ORF">PILCRDRAFT_822138</name>
</gene>
<dbReference type="Proteomes" id="UP000054166">
    <property type="component" value="Unassembled WGS sequence"/>
</dbReference>
<feature type="compositionally biased region" description="Polar residues" evidence="1">
    <location>
        <begin position="54"/>
        <end position="70"/>
    </location>
</feature>
<accession>A0A0C3FM50</accession>
<dbReference type="InParanoid" id="A0A0C3FM50"/>
<evidence type="ECO:0000256" key="1">
    <source>
        <dbReference type="SAM" id="MobiDB-lite"/>
    </source>
</evidence>
<protein>
    <submittedName>
        <fullName evidence="2">Uncharacterized protein</fullName>
    </submittedName>
</protein>
<feature type="region of interest" description="Disordered" evidence="1">
    <location>
        <begin position="54"/>
        <end position="85"/>
    </location>
</feature>
<evidence type="ECO:0000313" key="3">
    <source>
        <dbReference type="Proteomes" id="UP000054166"/>
    </source>
</evidence>
<name>A0A0C3FM50_PILCF</name>
<keyword evidence="3" id="KW-1185">Reference proteome</keyword>
<reference evidence="2 3" key="1">
    <citation type="submission" date="2014-04" db="EMBL/GenBank/DDBJ databases">
        <authorList>
            <consortium name="DOE Joint Genome Institute"/>
            <person name="Kuo A."/>
            <person name="Tarkka M."/>
            <person name="Buscot F."/>
            <person name="Kohler A."/>
            <person name="Nagy L.G."/>
            <person name="Floudas D."/>
            <person name="Copeland A."/>
            <person name="Barry K.W."/>
            <person name="Cichocki N."/>
            <person name="Veneault-Fourrey C."/>
            <person name="LaButti K."/>
            <person name="Lindquist E.A."/>
            <person name="Lipzen A."/>
            <person name="Lundell T."/>
            <person name="Morin E."/>
            <person name="Murat C."/>
            <person name="Sun H."/>
            <person name="Tunlid A."/>
            <person name="Henrissat B."/>
            <person name="Grigoriev I.V."/>
            <person name="Hibbett D.S."/>
            <person name="Martin F."/>
            <person name="Nordberg H.P."/>
            <person name="Cantor M.N."/>
            <person name="Hua S.X."/>
        </authorList>
    </citation>
    <scope>NUCLEOTIDE SEQUENCE [LARGE SCALE GENOMIC DNA]</scope>
    <source>
        <strain evidence="2 3">F 1598</strain>
    </source>
</reference>